<comment type="caution">
    <text evidence="1">The sequence shown here is derived from an EMBL/GenBank/DDBJ whole genome shotgun (WGS) entry which is preliminary data.</text>
</comment>
<keyword evidence="2" id="KW-1185">Reference proteome</keyword>
<dbReference type="CDD" id="cd09272">
    <property type="entry name" value="RNase_HI_RT_Ty1"/>
    <property type="match status" value="1"/>
</dbReference>
<dbReference type="STRING" id="1965070.A0A3S3PQ51"/>
<dbReference type="Proteomes" id="UP000285301">
    <property type="component" value="Unassembled WGS sequence"/>
</dbReference>
<feature type="non-terminal residue" evidence="1">
    <location>
        <position position="1"/>
    </location>
</feature>
<name>A0A3S3PQ51_9ACAR</name>
<proteinExistence type="predicted"/>
<dbReference type="AlphaFoldDB" id="A0A3S3PQ51"/>
<dbReference type="OrthoDB" id="6436874at2759"/>
<gene>
    <name evidence="1" type="ORF">B4U79_12164</name>
</gene>
<evidence type="ECO:0000313" key="1">
    <source>
        <dbReference type="EMBL" id="RWS06056.1"/>
    </source>
</evidence>
<sequence>HIDIRHHFIREKVDSGLVEIEYMPSEEMIADILTKPLPGPRFQILRAKLGLVSLTNSQLISKEREQPIPSATHLPEFLQKPAFTIEPILCTLYPYQLPLLLLCTI</sequence>
<protein>
    <submittedName>
        <fullName evidence="1">Copia protein-like protein</fullName>
    </submittedName>
</protein>
<reference evidence="1 2" key="1">
    <citation type="journal article" date="2018" name="Gigascience">
        <title>Genomes of trombidid mites reveal novel predicted allergens and laterally-transferred genes associated with secondary metabolism.</title>
        <authorList>
            <person name="Dong X."/>
            <person name="Chaisiri K."/>
            <person name="Xia D."/>
            <person name="Armstrong S.D."/>
            <person name="Fang Y."/>
            <person name="Donnelly M.J."/>
            <person name="Kadowaki T."/>
            <person name="McGarry J.W."/>
            <person name="Darby A.C."/>
            <person name="Makepeace B.L."/>
        </authorList>
    </citation>
    <scope>NUCLEOTIDE SEQUENCE [LARGE SCALE GENOMIC DNA]</scope>
    <source>
        <strain evidence="1">UoL-WK</strain>
    </source>
</reference>
<dbReference type="EMBL" id="NCKU01004365">
    <property type="protein sequence ID" value="RWS06056.1"/>
    <property type="molecule type" value="Genomic_DNA"/>
</dbReference>
<organism evidence="1 2">
    <name type="scientific">Dinothrombium tinctorium</name>
    <dbReference type="NCBI Taxonomy" id="1965070"/>
    <lineage>
        <taxon>Eukaryota</taxon>
        <taxon>Metazoa</taxon>
        <taxon>Ecdysozoa</taxon>
        <taxon>Arthropoda</taxon>
        <taxon>Chelicerata</taxon>
        <taxon>Arachnida</taxon>
        <taxon>Acari</taxon>
        <taxon>Acariformes</taxon>
        <taxon>Trombidiformes</taxon>
        <taxon>Prostigmata</taxon>
        <taxon>Anystina</taxon>
        <taxon>Parasitengona</taxon>
        <taxon>Trombidioidea</taxon>
        <taxon>Trombidiidae</taxon>
        <taxon>Dinothrombium</taxon>
    </lineage>
</organism>
<accession>A0A3S3PQ51</accession>
<evidence type="ECO:0000313" key="2">
    <source>
        <dbReference type="Proteomes" id="UP000285301"/>
    </source>
</evidence>